<dbReference type="PANTHER" id="PTHR11918">
    <property type="entry name" value="RADICAL SAM PROTEINS"/>
    <property type="match status" value="1"/>
</dbReference>
<dbReference type="SFLD" id="SFLDF00295">
    <property type="entry name" value="threonylcarbamoyladenosine_tRN"/>
    <property type="match status" value="1"/>
</dbReference>
<dbReference type="PROSITE" id="PS50926">
    <property type="entry name" value="TRAM"/>
    <property type="match status" value="1"/>
</dbReference>
<keyword evidence="7" id="KW-0949">S-adenosyl-L-methionine</keyword>
<evidence type="ECO:0000259" key="17">
    <source>
        <dbReference type="PROSITE" id="PS51449"/>
    </source>
</evidence>
<dbReference type="InterPro" id="IPR020612">
    <property type="entry name" value="Methylthiotransferase_CS"/>
</dbReference>
<dbReference type="GO" id="GO:0046872">
    <property type="term" value="F:metal ion binding"/>
    <property type="evidence" value="ECO:0007669"/>
    <property type="project" value="UniProtKB-KW"/>
</dbReference>
<keyword evidence="8" id="KW-0819">tRNA processing</keyword>
<keyword evidence="11" id="KW-0411">Iron-sulfur</keyword>
<dbReference type="SFLD" id="SFLDG01082">
    <property type="entry name" value="B12-binding_domain_containing"/>
    <property type="match status" value="1"/>
</dbReference>
<evidence type="ECO:0000259" key="16">
    <source>
        <dbReference type="PROSITE" id="PS50926"/>
    </source>
</evidence>
<protein>
    <recommendedName>
        <fullName evidence="15">Threonylcarbamoyladenosine tRNA methylthiotransferase MtaB</fullName>
        <ecNumber evidence="3">2.8.4.5</ecNumber>
    </recommendedName>
    <alternativeName>
        <fullName evidence="12">tRNA-t(6)A37 methylthiotransferase</fullName>
    </alternativeName>
</protein>
<dbReference type="OrthoDB" id="9805215at2"/>
<evidence type="ECO:0000256" key="8">
    <source>
        <dbReference type="ARBA" id="ARBA00022694"/>
    </source>
</evidence>
<dbReference type="NCBIfam" id="TIGR00089">
    <property type="entry name" value="MiaB/RimO family radical SAM methylthiotransferase"/>
    <property type="match status" value="1"/>
</dbReference>
<keyword evidence="5" id="KW-0963">Cytoplasm</keyword>
<evidence type="ECO:0000256" key="3">
    <source>
        <dbReference type="ARBA" id="ARBA00013273"/>
    </source>
</evidence>
<comment type="catalytic activity">
    <reaction evidence="13">
        <text>N(6)-L-threonylcarbamoyladenosine(37) in tRNA + (sulfur carrier)-SH + AH2 + 2 S-adenosyl-L-methionine = 2-methylsulfanyl-N(6)-L-threonylcarbamoyladenosine(37) in tRNA + (sulfur carrier)-H + 5'-deoxyadenosine + L-methionine + A + S-adenosyl-L-homocysteine + 2 H(+)</text>
        <dbReference type="Rhea" id="RHEA:37075"/>
        <dbReference type="Rhea" id="RHEA-COMP:10163"/>
        <dbReference type="Rhea" id="RHEA-COMP:11092"/>
        <dbReference type="Rhea" id="RHEA-COMP:14737"/>
        <dbReference type="Rhea" id="RHEA-COMP:14739"/>
        <dbReference type="ChEBI" id="CHEBI:13193"/>
        <dbReference type="ChEBI" id="CHEBI:15378"/>
        <dbReference type="ChEBI" id="CHEBI:17319"/>
        <dbReference type="ChEBI" id="CHEBI:17499"/>
        <dbReference type="ChEBI" id="CHEBI:29917"/>
        <dbReference type="ChEBI" id="CHEBI:57844"/>
        <dbReference type="ChEBI" id="CHEBI:57856"/>
        <dbReference type="ChEBI" id="CHEBI:59789"/>
        <dbReference type="ChEBI" id="CHEBI:64428"/>
        <dbReference type="ChEBI" id="CHEBI:74418"/>
        <dbReference type="ChEBI" id="CHEBI:74420"/>
        <dbReference type="EC" id="2.8.4.5"/>
    </reaction>
</comment>
<evidence type="ECO:0000256" key="13">
    <source>
        <dbReference type="ARBA" id="ARBA00051661"/>
    </source>
</evidence>
<dbReference type="InterPro" id="IPR006467">
    <property type="entry name" value="MiaB-like_bact"/>
</dbReference>
<evidence type="ECO:0000256" key="9">
    <source>
        <dbReference type="ARBA" id="ARBA00022723"/>
    </source>
</evidence>
<comment type="cofactor">
    <cofactor evidence="1">
        <name>[4Fe-4S] cluster</name>
        <dbReference type="ChEBI" id="CHEBI:49883"/>
    </cofactor>
</comment>
<feature type="domain" description="MTTase N-terminal" evidence="17">
    <location>
        <begin position="2"/>
        <end position="114"/>
    </location>
</feature>
<dbReference type="InterPro" id="IPR013848">
    <property type="entry name" value="Methylthiotransferase_N"/>
</dbReference>
<dbReference type="CDD" id="cd01335">
    <property type="entry name" value="Radical_SAM"/>
    <property type="match status" value="1"/>
</dbReference>
<dbReference type="Gene3D" id="3.80.30.20">
    <property type="entry name" value="tm_1862 like domain"/>
    <property type="match status" value="1"/>
</dbReference>
<name>A0A1G9WFA7_9BACL</name>
<dbReference type="NCBIfam" id="TIGR01579">
    <property type="entry name" value="MiaB-like-C"/>
    <property type="match status" value="1"/>
</dbReference>
<accession>A0A1G9WFA7</accession>
<comment type="function">
    <text evidence="2">Catalyzes the methylthiolation of N6-threonylcarbamoyladenosine (t(6)A), leading to the formation of 2-methylthio-N6-threonylcarbamoyladenosine (ms(2)t(6)A) at position 37 in tRNAs that read codons beginning with adenine.</text>
</comment>
<evidence type="ECO:0000256" key="10">
    <source>
        <dbReference type="ARBA" id="ARBA00023004"/>
    </source>
</evidence>
<evidence type="ECO:0000256" key="4">
    <source>
        <dbReference type="ARBA" id="ARBA00022485"/>
    </source>
</evidence>
<evidence type="ECO:0000256" key="14">
    <source>
        <dbReference type="ARBA" id="ARBA00061574"/>
    </source>
</evidence>
<comment type="similarity">
    <text evidence="14">Belongs to the methylthiotransferase family. MtaB subfamily.</text>
</comment>
<dbReference type="PROSITE" id="PS51918">
    <property type="entry name" value="RADICAL_SAM"/>
    <property type="match status" value="1"/>
</dbReference>
<dbReference type="FunFam" id="3.40.50.12160:FF:000004">
    <property type="entry name" value="Threonylcarbamoyladenosine tRNA methylthiotransferase MtaB"/>
    <property type="match status" value="1"/>
</dbReference>
<dbReference type="GO" id="GO:0035598">
    <property type="term" value="F:tRNA (N(6)-L-threonylcarbamoyladenosine(37)-C(2))-methylthiotransferase activity"/>
    <property type="evidence" value="ECO:0007669"/>
    <property type="project" value="UniProtKB-EC"/>
</dbReference>
<dbReference type="EMBL" id="FNHW01000001">
    <property type="protein sequence ID" value="SDM82901.1"/>
    <property type="molecule type" value="Genomic_DNA"/>
</dbReference>
<dbReference type="EC" id="2.8.4.5" evidence="3"/>
<feature type="domain" description="TRAM" evidence="16">
    <location>
        <begin position="372"/>
        <end position="437"/>
    </location>
</feature>
<dbReference type="SUPFAM" id="SSF102114">
    <property type="entry name" value="Radical SAM enzymes"/>
    <property type="match status" value="1"/>
</dbReference>
<evidence type="ECO:0000259" key="18">
    <source>
        <dbReference type="PROSITE" id="PS51918"/>
    </source>
</evidence>
<dbReference type="InterPro" id="IPR007197">
    <property type="entry name" value="rSAM"/>
</dbReference>
<sequence>MPSVAFHTLGCKVNHYETEAIWQLFQSEGYERKEFEQTADVYVINTCTVTNTGDKKSRQVIRRAIRKNPDAVICVTGCYAQTSPAEIMAIPGVDIVVGTQDRGKMLGFIEQFKEERLPINGVGNIMKARVYEELDVPSFTDRTRASLKIQEGCNNFCTFCIIPWARGLLRSRDSKEVIHQAQQLVNAGYKEIVLTGIHTAGYGEDLKDYNFAMLLAELDEKVEGLKRLRISSIEASQITDEVIEVMNRSDKVVPHLHIPLQSGSNTVLQRMRRKYTMELFAERISKLKKALPGLAITSDVIVGFPGETEEEFMETYNFIRDHKFSELHVFPYSKRTGTPAARMEDQVPEEVKNERVHRLIELSDQLAKEYASNYEDEVVEVIPEEEYKEEKGTGLYVGYTPNYLKVRFPATEEMIGKQVLVKISKAGYPYNDGQFVKVIDNHLSKEIANF</sequence>
<organism evidence="19 20">
    <name type="scientific">Fictibacillus solisalsi</name>
    <dbReference type="NCBI Taxonomy" id="459525"/>
    <lineage>
        <taxon>Bacteria</taxon>
        <taxon>Bacillati</taxon>
        <taxon>Bacillota</taxon>
        <taxon>Bacilli</taxon>
        <taxon>Bacillales</taxon>
        <taxon>Fictibacillaceae</taxon>
        <taxon>Fictibacillus</taxon>
    </lineage>
</organism>
<dbReference type="InterPro" id="IPR005839">
    <property type="entry name" value="Methylthiotransferase"/>
</dbReference>
<evidence type="ECO:0000256" key="12">
    <source>
        <dbReference type="ARBA" id="ARBA00031213"/>
    </source>
</evidence>
<dbReference type="PROSITE" id="PS51449">
    <property type="entry name" value="MTTASE_N"/>
    <property type="match status" value="1"/>
</dbReference>
<reference evidence="20" key="1">
    <citation type="submission" date="2016-10" db="EMBL/GenBank/DDBJ databases">
        <authorList>
            <person name="Varghese N."/>
            <person name="Submissions S."/>
        </authorList>
    </citation>
    <scope>NUCLEOTIDE SEQUENCE [LARGE SCALE GENOMIC DNA]</scope>
    <source>
        <strain evidence="20">CGMCC 1.6854</strain>
    </source>
</reference>
<dbReference type="InterPro" id="IPR038135">
    <property type="entry name" value="Methylthiotransferase_N_sf"/>
</dbReference>
<dbReference type="Proteomes" id="UP000199544">
    <property type="component" value="Unassembled WGS sequence"/>
</dbReference>
<dbReference type="SFLD" id="SFLDS00029">
    <property type="entry name" value="Radical_SAM"/>
    <property type="match status" value="1"/>
</dbReference>
<feature type="domain" description="Radical SAM core" evidence="18">
    <location>
        <begin position="139"/>
        <end position="369"/>
    </location>
</feature>
<gene>
    <name evidence="19" type="ORF">SAMN04488137_2126</name>
</gene>
<dbReference type="SFLD" id="SFLDG01061">
    <property type="entry name" value="methylthiotransferase"/>
    <property type="match status" value="1"/>
</dbReference>
<dbReference type="InterPro" id="IPR034557">
    <property type="entry name" value="ThrcA_tRNA_MEthiotransferase"/>
</dbReference>
<dbReference type="Pfam" id="PF00919">
    <property type="entry name" value="UPF0004"/>
    <property type="match status" value="1"/>
</dbReference>
<dbReference type="AlphaFoldDB" id="A0A1G9WFA7"/>
<keyword evidence="9" id="KW-0479">Metal-binding</keyword>
<dbReference type="PANTHER" id="PTHR11918:SF45">
    <property type="entry name" value="THREONYLCARBAMOYLADENOSINE TRNA METHYLTHIOTRANSFERASE"/>
    <property type="match status" value="1"/>
</dbReference>
<evidence type="ECO:0000256" key="6">
    <source>
        <dbReference type="ARBA" id="ARBA00022679"/>
    </source>
</evidence>
<evidence type="ECO:0000256" key="7">
    <source>
        <dbReference type="ARBA" id="ARBA00022691"/>
    </source>
</evidence>
<evidence type="ECO:0000256" key="5">
    <source>
        <dbReference type="ARBA" id="ARBA00022490"/>
    </source>
</evidence>
<dbReference type="Pfam" id="PF04055">
    <property type="entry name" value="Radical_SAM"/>
    <property type="match status" value="1"/>
</dbReference>
<proteinExistence type="inferred from homology"/>
<dbReference type="RefSeq" id="WP_090234426.1">
    <property type="nucleotide sequence ID" value="NZ_FNHW01000001.1"/>
</dbReference>
<keyword evidence="20" id="KW-1185">Reference proteome</keyword>
<evidence type="ECO:0000256" key="2">
    <source>
        <dbReference type="ARBA" id="ARBA00002399"/>
    </source>
</evidence>
<dbReference type="InterPro" id="IPR058240">
    <property type="entry name" value="rSAM_sf"/>
</dbReference>
<evidence type="ECO:0000313" key="20">
    <source>
        <dbReference type="Proteomes" id="UP000199544"/>
    </source>
</evidence>
<dbReference type="SMART" id="SM00729">
    <property type="entry name" value="Elp3"/>
    <property type="match status" value="1"/>
</dbReference>
<evidence type="ECO:0000313" key="19">
    <source>
        <dbReference type="EMBL" id="SDM82901.1"/>
    </source>
</evidence>
<dbReference type="STRING" id="459525.SAMN04488137_2126"/>
<dbReference type="InterPro" id="IPR006638">
    <property type="entry name" value="Elp3/MiaA/NifB-like_rSAM"/>
</dbReference>
<evidence type="ECO:0000256" key="11">
    <source>
        <dbReference type="ARBA" id="ARBA00023014"/>
    </source>
</evidence>
<evidence type="ECO:0000256" key="15">
    <source>
        <dbReference type="ARBA" id="ARBA00069898"/>
    </source>
</evidence>
<keyword evidence="10" id="KW-0408">Iron</keyword>
<dbReference type="Gene3D" id="3.40.50.12160">
    <property type="entry name" value="Methylthiotransferase, N-terminal domain"/>
    <property type="match status" value="1"/>
</dbReference>
<dbReference type="InterPro" id="IPR023404">
    <property type="entry name" value="rSAM_horseshoe"/>
</dbReference>
<dbReference type="InterPro" id="IPR002792">
    <property type="entry name" value="TRAM_dom"/>
</dbReference>
<keyword evidence="6 19" id="KW-0808">Transferase</keyword>
<evidence type="ECO:0000256" key="1">
    <source>
        <dbReference type="ARBA" id="ARBA00001966"/>
    </source>
</evidence>
<dbReference type="PROSITE" id="PS01278">
    <property type="entry name" value="MTTASE_RADICAL"/>
    <property type="match status" value="1"/>
</dbReference>
<keyword evidence="4" id="KW-0004">4Fe-4S</keyword>
<dbReference type="GO" id="GO:0051539">
    <property type="term" value="F:4 iron, 4 sulfur cluster binding"/>
    <property type="evidence" value="ECO:0007669"/>
    <property type="project" value="UniProtKB-KW"/>
</dbReference>
<dbReference type="FunFam" id="3.80.30.20:FF:000001">
    <property type="entry name" value="tRNA-2-methylthio-N(6)-dimethylallyladenosine synthase 2"/>
    <property type="match status" value="1"/>
</dbReference>